<accession>A0AAN9A8H5</accession>
<dbReference type="InterPro" id="IPR007110">
    <property type="entry name" value="Ig-like_dom"/>
</dbReference>
<dbReference type="Pfam" id="PF13927">
    <property type="entry name" value="Ig_3"/>
    <property type="match status" value="2"/>
</dbReference>
<dbReference type="SUPFAM" id="SSF48726">
    <property type="entry name" value="Immunoglobulin"/>
    <property type="match status" value="5"/>
</dbReference>
<keyword evidence="2" id="KW-1015">Disulfide bond</keyword>
<dbReference type="AlphaFoldDB" id="A0AAN9A8H5"/>
<keyword evidence="1" id="KW-0732">Signal</keyword>
<dbReference type="InterPro" id="IPR003599">
    <property type="entry name" value="Ig_sub"/>
</dbReference>
<dbReference type="CDD" id="cd00096">
    <property type="entry name" value="Ig"/>
    <property type="match status" value="1"/>
</dbReference>
<feature type="domain" description="Ig-like" evidence="4">
    <location>
        <begin position="163"/>
        <end position="265"/>
    </location>
</feature>
<evidence type="ECO:0000256" key="1">
    <source>
        <dbReference type="ARBA" id="ARBA00022729"/>
    </source>
</evidence>
<feature type="non-terminal residue" evidence="5">
    <location>
        <position position="456"/>
    </location>
</feature>
<dbReference type="FunFam" id="2.60.40.10:FF:000503">
    <property type="entry name" value="Hemicentin 1"/>
    <property type="match status" value="2"/>
</dbReference>
<dbReference type="FunFam" id="2.60.40.10:FF:000032">
    <property type="entry name" value="palladin isoform X1"/>
    <property type="match status" value="1"/>
</dbReference>
<feature type="domain" description="Ig-like" evidence="4">
    <location>
        <begin position="67"/>
        <end position="159"/>
    </location>
</feature>
<dbReference type="InterPro" id="IPR013783">
    <property type="entry name" value="Ig-like_fold"/>
</dbReference>
<reference evidence="5 6" key="1">
    <citation type="submission" date="2023-11" db="EMBL/GenBank/DDBJ databases">
        <title>Halocaridina rubra genome assembly.</title>
        <authorList>
            <person name="Smith C."/>
        </authorList>
    </citation>
    <scope>NUCLEOTIDE SEQUENCE [LARGE SCALE GENOMIC DNA]</scope>
    <source>
        <strain evidence="5">EP-1</strain>
        <tissue evidence="5">Whole</tissue>
    </source>
</reference>
<sequence>MAGPMGLGIWRSNTSGGAELHHTLEEGGQLLQLQRVTVKSAGIYQCNATNSIGSAYKEFNFTVMTPPTITGIDGVDRDTVNQIDIITGKDIILYCPVYGQPKPTITWLKEGQTIVHQPRFHRASSNELLLANAQVMDSGNYACLATNRAGTAEKQFNVQVIAPAKINLADEGEVGPGTAFLQEILVDMPFSVFCPALGSPQPLITWTKDGSPLEGLLGTGLDGRVELGDGGRRLRVLEALESDSGTYTCVAENLGGKDSAQYNITVLVPPLIIQDSETFHSITEGEEVTLKCEVEGDPPPATVWLFEGLDLQDLELPGVSIKNLEENMSIVEITRARETHSGMYTCIASSLAGSDELSYSVKVATPPRIADELASTHIVVRVKRPTTITCHVESMPKPQIFWFKNGNPVDADDDNVHLSNSGRELKILQVTENDAANYSCLALNEAGAISVNYTLE</sequence>
<dbReference type="GO" id="GO:0007156">
    <property type="term" value="P:homophilic cell adhesion via plasma membrane adhesion molecules"/>
    <property type="evidence" value="ECO:0007669"/>
    <property type="project" value="TreeGrafter"/>
</dbReference>
<keyword evidence="6" id="KW-1185">Reference proteome</keyword>
<protein>
    <recommendedName>
        <fullName evidence="4">Ig-like domain-containing protein</fullName>
    </recommendedName>
</protein>
<dbReference type="GO" id="GO:0043025">
    <property type="term" value="C:neuronal cell body"/>
    <property type="evidence" value="ECO:0007669"/>
    <property type="project" value="TreeGrafter"/>
</dbReference>
<dbReference type="Pfam" id="PF07679">
    <property type="entry name" value="I-set"/>
    <property type="match status" value="2"/>
</dbReference>
<name>A0AAN9A8H5_HALRR</name>
<dbReference type="SMART" id="SM00409">
    <property type="entry name" value="IG"/>
    <property type="match status" value="5"/>
</dbReference>
<feature type="domain" description="Ig-like" evidence="4">
    <location>
        <begin position="367"/>
        <end position="456"/>
    </location>
</feature>
<dbReference type="PANTHER" id="PTHR45080">
    <property type="entry name" value="CONTACTIN 5"/>
    <property type="match status" value="1"/>
</dbReference>
<evidence type="ECO:0000259" key="4">
    <source>
        <dbReference type="PROSITE" id="PS50835"/>
    </source>
</evidence>
<dbReference type="InterPro" id="IPR036179">
    <property type="entry name" value="Ig-like_dom_sf"/>
</dbReference>
<proteinExistence type="predicted"/>
<dbReference type="GO" id="GO:0030424">
    <property type="term" value="C:axon"/>
    <property type="evidence" value="ECO:0007669"/>
    <property type="project" value="TreeGrafter"/>
</dbReference>
<dbReference type="InterPro" id="IPR013098">
    <property type="entry name" value="Ig_I-set"/>
</dbReference>
<dbReference type="PANTHER" id="PTHR45080:SF8">
    <property type="entry name" value="IG-LIKE DOMAIN-CONTAINING PROTEIN"/>
    <property type="match status" value="1"/>
</dbReference>
<evidence type="ECO:0000313" key="5">
    <source>
        <dbReference type="EMBL" id="KAK7078503.1"/>
    </source>
</evidence>
<comment type="caution">
    <text evidence="5">The sequence shown here is derived from an EMBL/GenBank/DDBJ whole genome shotgun (WGS) entry which is preliminary data.</text>
</comment>
<dbReference type="GO" id="GO:0008046">
    <property type="term" value="F:axon guidance receptor activity"/>
    <property type="evidence" value="ECO:0007669"/>
    <property type="project" value="TreeGrafter"/>
</dbReference>
<keyword evidence="3" id="KW-0393">Immunoglobulin domain</keyword>
<evidence type="ECO:0000313" key="6">
    <source>
        <dbReference type="Proteomes" id="UP001381693"/>
    </source>
</evidence>
<dbReference type="GO" id="GO:0005886">
    <property type="term" value="C:plasma membrane"/>
    <property type="evidence" value="ECO:0007669"/>
    <property type="project" value="TreeGrafter"/>
</dbReference>
<dbReference type="Proteomes" id="UP001381693">
    <property type="component" value="Unassembled WGS sequence"/>
</dbReference>
<dbReference type="EMBL" id="JAXCGZ010007796">
    <property type="protein sequence ID" value="KAK7078503.1"/>
    <property type="molecule type" value="Genomic_DNA"/>
</dbReference>
<dbReference type="PROSITE" id="PS50835">
    <property type="entry name" value="IG_LIKE"/>
    <property type="match status" value="4"/>
</dbReference>
<feature type="domain" description="Ig-like" evidence="4">
    <location>
        <begin position="269"/>
        <end position="364"/>
    </location>
</feature>
<dbReference type="Gene3D" id="2.60.40.10">
    <property type="entry name" value="Immunoglobulins"/>
    <property type="match status" value="5"/>
</dbReference>
<evidence type="ECO:0000256" key="2">
    <source>
        <dbReference type="ARBA" id="ARBA00023157"/>
    </source>
</evidence>
<dbReference type="SMART" id="SM00408">
    <property type="entry name" value="IGc2"/>
    <property type="match status" value="4"/>
</dbReference>
<organism evidence="5 6">
    <name type="scientific">Halocaridina rubra</name>
    <name type="common">Hawaiian red shrimp</name>
    <dbReference type="NCBI Taxonomy" id="373956"/>
    <lineage>
        <taxon>Eukaryota</taxon>
        <taxon>Metazoa</taxon>
        <taxon>Ecdysozoa</taxon>
        <taxon>Arthropoda</taxon>
        <taxon>Crustacea</taxon>
        <taxon>Multicrustacea</taxon>
        <taxon>Malacostraca</taxon>
        <taxon>Eumalacostraca</taxon>
        <taxon>Eucarida</taxon>
        <taxon>Decapoda</taxon>
        <taxon>Pleocyemata</taxon>
        <taxon>Caridea</taxon>
        <taxon>Atyoidea</taxon>
        <taxon>Atyidae</taxon>
        <taxon>Halocaridina</taxon>
    </lineage>
</organism>
<dbReference type="PRINTS" id="PR01832">
    <property type="entry name" value="VEGFRECEPTOR"/>
</dbReference>
<dbReference type="InterPro" id="IPR003598">
    <property type="entry name" value="Ig_sub2"/>
</dbReference>
<evidence type="ECO:0000256" key="3">
    <source>
        <dbReference type="ARBA" id="ARBA00023319"/>
    </source>
</evidence>
<dbReference type="InterPro" id="IPR050958">
    <property type="entry name" value="Cell_Adh-Cytoskel_Orgn"/>
</dbReference>
<dbReference type="GO" id="GO:0050808">
    <property type="term" value="P:synapse organization"/>
    <property type="evidence" value="ECO:0007669"/>
    <property type="project" value="TreeGrafter"/>
</dbReference>
<gene>
    <name evidence="5" type="ORF">SK128_000025</name>
</gene>